<proteinExistence type="predicted"/>
<evidence type="ECO:0000259" key="8">
    <source>
        <dbReference type="Pfam" id="PF08335"/>
    </source>
</evidence>
<dbReference type="InterPro" id="IPR013546">
    <property type="entry name" value="PII_UdlTrfase/GS_AdlTrfase"/>
</dbReference>
<dbReference type="PANTHER" id="PTHR30621:SF0">
    <property type="entry name" value="BIFUNCTIONAL GLUTAMINE SYNTHETASE ADENYLYLTRANSFERASE_ADENYLYL-REMOVING ENZYME"/>
    <property type="match status" value="1"/>
</dbReference>
<feature type="domain" description="PII-uridylyltransferase/Glutamine-synthetase adenylyltransferase" evidence="8">
    <location>
        <begin position="754"/>
        <end position="866"/>
    </location>
</feature>
<dbReference type="AlphaFoldDB" id="A0A0S3QV30"/>
<keyword evidence="6" id="KW-0511">Multifunctional enzyme</keyword>
<dbReference type="InterPro" id="IPR005190">
    <property type="entry name" value="GlnE_rpt_dom"/>
</dbReference>
<dbReference type="Gene3D" id="1.20.120.330">
    <property type="entry name" value="Nucleotidyltransferases domain 2"/>
    <property type="match status" value="2"/>
</dbReference>
<dbReference type="InterPro" id="IPR023057">
    <property type="entry name" value="GlnE"/>
</dbReference>
<keyword evidence="4" id="KW-0067">ATP-binding</keyword>
<evidence type="ECO:0000256" key="5">
    <source>
        <dbReference type="ARBA" id="ARBA00022842"/>
    </source>
</evidence>
<dbReference type="STRING" id="1298851.TST_1376"/>
<protein>
    <submittedName>
        <fullName evidence="9">Uncharacterized protein</fullName>
    </submittedName>
</protein>
<keyword evidence="5" id="KW-0460">Magnesium</keyword>
<dbReference type="PATRIC" id="fig|1298851.3.peg.1451"/>
<feature type="domain" description="PII-uridylyltransferase/Glutamine-synthetase adenylyltransferase" evidence="8">
    <location>
        <begin position="289"/>
        <end position="414"/>
    </location>
</feature>
<organism evidence="9 10">
    <name type="scientific">Thermosulfidibacter takaii (strain DSM 17441 / JCM 13301 / NBRC 103674 / ABI70S6)</name>
    <dbReference type="NCBI Taxonomy" id="1298851"/>
    <lineage>
        <taxon>Bacteria</taxon>
        <taxon>Pseudomonadati</taxon>
        <taxon>Thermosulfidibacterota</taxon>
        <taxon>Thermosulfidibacteria</taxon>
        <taxon>Thermosulfidibacterales</taxon>
        <taxon>Thermosulfidibacteraceae</taxon>
    </lineage>
</organism>
<dbReference type="InterPro" id="IPR043519">
    <property type="entry name" value="NT_sf"/>
</dbReference>
<dbReference type="RefSeq" id="WP_068550150.1">
    <property type="nucleotide sequence ID" value="NZ_AP013035.1"/>
</dbReference>
<evidence type="ECO:0000256" key="6">
    <source>
        <dbReference type="ARBA" id="ARBA00023268"/>
    </source>
</evidence>
<dbReference type="OrthoDB" id="9759366at2"/>
<evidence type="ECO:0000259" key="7">
    <source>
        <dbReference type="Pfam" id="PF03710"/>
    </source>
</evidence>
<keyword evidence="3" id="KW-0547">Nucleotide-binding</keyword>
<dbReference type="CDD" id="cd05401">
    <property type="entry name" value="NT_GlnE_GlnD_like"/>
    <property type="match status" value="2"/>
</dbReference>
<evidence type="ECO:0000313" key="9">
    <source>
        <dbReference type="EMBL" id="BAT72163.1"/>
    </source>
</evidence>
<dbReference type="SUPFAM" id="SSF81593">
    <property type="entry name" value="Nucleotidyltransferase substrate binding subunit/domain"/>
    <property type="match status" value="2"/>
</dbReference>
<gene>
    <name evidence="9" type="ORF">TST_1376</name>
</gene>
<dbReference type="EMBL" id="AP013035">
    <property type="protein sequence ID" value="BAT72163.1"/>
    <property type="molecule type" value="Genomic_DNA"/>
</dbReference>
<dbReference type="Pfam" id="PF03710">
    <property type="entry name" value="GlnE"/>
    <property type="match status" value="2"/>
</dbReference>
<reference evidence="10" key="1">
    <citation type="journal article" date="2018" name="Science">
        <title>A primordial and reversible TCA cycle in a facultatively chemolithoautotrophic thermophile.</title>
        <authorList>
            <person name="Nunoura T."/>
            <person name="Chikaraishi Y."/>
            <person name="Izaki R."/>
            <person name="Suwa T."/>
            <person name="Sato T."/>
            <person name="Harada T."/>
            <person name="Mori K."/>
            <person name="Kato Y."/>
            <person name="Miyazaki M."/>
            <person name="Shimamura S."/>
            <person name="Yanagawa K."/>
            <person name="Shuto A."/>
            <person name="Ohkouchi N."/>
            <person name="Fujita N."/>
            <person name="Takaki Y."/>
            <person name="Atomi H."/>
            <person name="Takai K."/>
        </authorList>
    </citation>
    <scope>NUCLEOTIDE SEQUENCE [LARGE SCALE GENOMIC DNA]</scope>
    <source>
        <strain evidence="10">DSM 17441 / JCM 13301 / NBRC 103674 / ABI70S6</strain>
    </source>
</reference>
<name>A0A0S3QV30_THET7</name>
<dbReference type="SUPFAM" id="SSF81301">
    <property type="entry name" value="Nucleotidyltransferase"/>
    <property type="match status" value="2"/>
</dbReference>
<feature type="domain" description="Glutamate-ammonia ligase adenylyltransferase repeated" evidence="7">
    <location>
        <begin position="500"/>
        <end position="722"/>
    </location>
</feature>
<dbReference type="GO" id="GO:0008882">
    <property type="term" value="F:[glutamate-ammonia-ligase] adenylyltransferase activity"/>
    <property type="evidence" value="ECO:0007669"/>
    <property type="project" value="InterPro"/>
</dbReference>
<accession>A0A0S3QV30</accession>
<dbReference type="GO" id="GO:0000820">
    <property type="term" value="P:regulation of glutamine family amino acid metabolic process"/>
    <property type="evidence" value="ECO:0007669"/>
    <property type="project" value="TreeGrafter"/>
</dbReference>
<dbReference type="Pfam" id="PF08335">
    <property type="entry name" value="GlnD_UR_UTase"/>
    <property type="match status" value="2"/>
</dbReference>
<dbReference type="Proteomes" id="UP000063234">
    <property type="component" value="Chromosome"/>
</dbReference>
<keyword evidence="10" id="KW-1185">Reference proteome</keyword>
<evidence type="ECO:0000256" key="1">
    <source>
        <dbReference type="ARBA" id="ARBA00022679"/>
    </source>
</evidence>
<dbReference type="GO" id="GO:0005829">
    <property type="term" value="C:cytosol"/>
    <property type="evidence" value="ECO:0007669"/>
    <property type="project" value="TreeGrafter"/>
</dbReference>
<dbReference type="GO" id="GO:0005524">
    <property type="term" value="F:ATP binding"/>
    <property type="evidence" value="ECO:0007669"/>
    <property type="project" value="UniProtKB-KW"/>
</dbReference>
<keyword evidence="2" id="KW-0548">Nucleotidyltransferase</keyword>
<sequence>MQLIDTPFIKDIPADIRDKLEKAGLLPAVSYCSYCSNYISTMFLAHPEWIEEFFLEKGFEISRDRREYVEMFGDLSFEKAKSLFIKEHVRLGIRDLLKAARIDRLLRELSFLADGIIQRVLNIAKIKTANKFDLSVNDLLCSVVALGKLGGEELNYYSDVDVMYAYFITDPVKKNHVEVYSYLFSKVNEMLSSYESGRPIYNVDLRLRPQGRKGLLSMPIEAYEAYYENFGRVWERAMLIRARHCAGEEQVFEDFVRRITPFVYRKHLDFDAIQEIGRLKSIIDEEAKQTKGINIKTGKGGIREIEFIVQAYQLVFGGRNPWLRTGNVFIALNRLKASGLMGAEEYSIMSQAYSFYRMLENRLQMLRCTQTHSLPASDEELTKIAVSMGYDSTESLLKDLDYHRSNVRRIFDAFMESTHRDDKSFIYKWGDASIQRIIEEFTEDHKDIAEEALAEVIKEAQFTGNPSMVLKNLADLLTIMKHSRHTFYELLLSKEGFRKALVEVLGNSQYLARLLIAHPELLDELFEEQEVLLRGKKDLIHHLRFETGGFSFEKKVDALLRFKLERLLSIGIADLTGSFNLFRVFSELTKTAEVCIELLFSWLESKREAPFVILGLGKLGSRELTYHSDLDLVLISREVSEEKHREFYNVFIKALSHGSGLESLYEVDMRLRPFGSKGITVNSPESLRDYFQKYGRTWERLAYSRARALVWDDDDLKSRTLEVVKEFVCSDSNEELEKEIYEMRLKMERELGKSVYNIKYSDGGLVDIEFIAQYLALKYGIFKQHPLGVLSNAKKRNLISSNAYRTLKDNYKFLRKIENVLRLVFYPPLKDLPAKGEKLTTMARVMGMNEHDLIDRFMEVKASNRRILRSLLNVQ</sequence>
<dbReference type="KEGG" id="ttk:TST_1376"/>
<dbReference type="Gene3D" id="3.30.460.10">
    <property type="entry name" value="Beta Polymerase, domain 2"/>
    <property type="match status" value="2"/>
</dbReference>
<evidence type="ECO:0000256" key="3">
    <source>
        <dbReference type="ARBA" id="ARBA00022741"/>
    </source>
</evidence>
<keyword evidence="1" id="KW-0808">Transferase</keyword>
<feature type="domain" description="Glutamate-ammonia ligase adenylyltransferase repeated" evidence="7">
    <location>
        <begin position="75"/>
        <end position="255"/>
    </location>
</feature>
<evidence type="ECO:0000256" key="4">
    <source>
        <dbReference type="ARBA" id="ARBA00022840"/>
    </source>
</evidence>
<evidence type="ECO:0000313" key="10">
    <source>
        <dbReference type="Proteomes" id="UP000063234"/>
    </source>
</evidence>
<dbReference type="PANTHER" id="PTHR30621">
    <property type="entry name" value="GLUTAMINE SYNTHETASE ADENYLYLTRANSFERASE"/>
    <property type="match status" value="1"/>
</dbReference>
<evidence type="ECO:0000256" key="2">
    <source>
        <dbReference type="ARBA" id="ARBA00022695"/>
    </source>
</evidence>